<name>A0AAX6MP72_9PEZI</name>
<dbReference type="PROSITE" id="PS00086">
    <property type="entry name" value="CYTOCHROME_P450"/>
    <property type="match status" value="1"/>
</dbReference>
<evidence type="ECO:0008006" key="12">
    <source>
        <dbReference type="Google" id="ProtNLM"/>
    </source>
</evidence>
<keyword evidence="5 7" id="KW-0408">Iron</keyword>
<dbReference type="GO" id="GO:0016705">
    <property type="term" value="F:oxidoreductase activity, acting on paired donors, with incorporation or reduction of molecular oxygen"/>
    <property type="evidence" value="ECO:0007669"/>
    <property type="project" value="InterPro"/>
</dbReference>
<comment type="cofactor">
    <cofactor evidence="1 7">
        <name>heme</name>
        <dbReference type="ChEBI" id="CHEBI:30413"/>
    </cofactor>
</comment>
<sequence length="328" mass="37030">MTIRTLAAEEVADDRALGDYTLGVFQSLEHRASIAKVFISWLPAPGHYLRIWDGYRLYRVFARVVKERARTGTRREDTLQYLIDAGASIKDITGLTTLAKFVINALFGGQVNTGINAAWIPIFLSLSPEWEARAFAEAKGVISRNRTSPEQKPIDILGALTLDSWQNDFPVIDLCLRECIRLILLGCPKRKNTSGADIPVNGRGEVIPNGSYGVYLIDQVHFNPDIYSEPLKFDPGRFEHPRAEDKKVPHAFLGWGAGRHQCLGMRFAKLEITIIMAYFIALFEFELASDVHGTPTTTRPPLPNRNDHFSTKPKKPGYLRYRPRSDMW</sequence>
<keyword evidence="6 8" id="KW-0503">Monooxygenase</keyword>
<evidence type="ECO:0000256" key="7">
    <source>
        <dbReference type="PIRSR" id="PIRSR602403-1"/>
    </source>
</evidence>
<keyword evidence="8" id="KW-0560">Oxidoreductase</keyword>
<evidence type="ECO:0000256" key="9">
    <source>
        <dbReference type="SAM" id="MobiDB-lite"/>
    </source>
</evidence>
<keyword evidence="11" id="KW-1185">Reference proteome</keyword>
<dbReference type="EMBL" id="JBANMG010000004">
    <property type="protein sequence ID" value="KAK6953972.1"/>
    <property type="molecule type" value="Genomic_DNA"/>
</dbReference>
<evidence type="ECO:0000256" key="8">
    <source>
        <dbReference type="RuleBase" id="RU000461"/>
    </source>
</evidence>
<evidence type="ECO:0000313" key="11">
    <source>
        <dbReference type="Proteomes" id="UP001369815"/>
    </source>
</evidence>
<evidence type="ECO:0000313" key="10">
    <source>
        <dbReference type="EMBL" id="KAK6953972.1"/>
    </source>
</evidence>
<dbReference type="PRINTS" id="PR00465">
    <property type="entry name" value="EP450IV"/>
</dbReference>
<evidence type="ECO:0000256" key="1">
    <source>
        <dbReference type="ARBA" id="ARBA00001971"/>
    </source>
</evidence>
<evidence type="ECO:0000256" key="5">
    <source>
        <dbReference type="ARBA" id="ARBA00023004"/>
    </source>
</evidence>
<feature type="region of interest" description="Disordered" evidence="9">
    <location>
        <begin position="295"/>
        <end position="328"/>
    </location>
</feature>
<comment type="similarity">
    <text evidence="2 8">Belongs to the cytochrome P450 family.</text>
</comment>
<dbReference type="SUPFAM" id="SSF48264">
    <property type="entry name" value="Cytochrome P450"/>
    <property type="match status" value="1"/>
</dbReference>
<dbReference type="Proteomes" id="UP001369815">
    <property type="component" value="Unassembled WGS sequence"/>
</dbReference>
<dbReference type="InterPro" id="IPR050529">
    <property type="entry name" value="CYP450_sterol_14alpha_dmase"/>
</dbReference>
<evidence type="ECO:0000256" key="2">
    <source>
        <dbReference type="ARBA" id="ARBA00010617"/>
    </source>
</evidence>
<protein>
    <recommendedName>
        <fullName evidence="12">Cytochrome P450</fullName>
    </recommendedName>
</protein>
<evidence type="ECO:0000256" key="6">
    <source>
        <dbReference type="ARBA" id="ARBA00023033"/>
    </source>
</evidence>
<feature type="binding site" description="axial binding residue" evidence="7">
    <location>
        <position position="262"/>
    </location>
    <ligand>
        <name>heme</name>
        <dbReference type="ChEBI" id="CHEBI:30413"/>
    </ligand>
    <ligandPart>
        <name>Fe</name>
        <dbReference type="ChEBI" id="CHEBI:18248"/>
    </ligandPart>
</feature>
<dbReference type="GO" id="GO:0005506">
    <property type="term" value="F:iron ion binding"/>
    <property type="evidence" value="ECO:0007669"/>
    <property type="project" value="InterPro"/>
</dbReference>
<evidence type="ECO:0000256" key="3">
    <source>
        <dbReference type="ARBA" id="ARBA00022617"/>
    </source>
</evidence>
<evidence type="ECO:0000256" key="4">
    <source>
        <dbReference type="ARBA" id="ARBA00022723"/>
    </source>
</evidence>
<organism evidence="10 11">
    <name type="scientific">Daldinia eschscholtzii</name>
    <dbReference type="NCBI Taxonomy" id="292717"/>
    <lineage>
        <taxon>Eukaryota</taxon>
        <taxon>Fungi</taxon>
        <taxon>Dikarya</taxon>
        <taxon>Ascomycota</taxon>
        <taxon>Pezizomycotina</taxon>
        <taxon>Sordariomycetes</taxon>
        <taxon>Xylariomycetidae</taxon>
        <taxon>Xylariales</taxon>
        <taxon>Hypoxylaceae</taxon>
        <taxon>Daldinia</taxon>
    </lineage>
</organism>
<reference evidence="10 11" key="1">
    <citation type="journal article" date="2024" name="Front Chem Biol">
        <title>Unveiling the potential of Daldinia eschscholtzii MFLUCC 19-0629 through bioactivity and bioinformatics studies for enhanced sustainable agriculture production.</title>
        <authorList>
            <person name="Brooks S."/>
            <person name="Weaver J.A."/>
            <person name="Klomchit A."/>
            <person name="Alharthi S.A."/>
            <person name="Onlamun T."/>
            <person name="Nurani R."/>
            <person name="Vong T.K."/>
            <person name="Alberti F."/>
            <person name="Greco C."/>
        </authorList>
    </citation>
    <scope>NUCLEOTIDE SEQUENCE [LARGE SCALE GENOMIC DNA]</scope>
    <source>
        <strain evidence="10">MFLUCC 19-0629</strain>
    </source>
</reference>
<dbReference type="PANTHER" id="PTHR24304">
    <property type="entry name" value="CYTOCHROME P450 FAMILY 7"/>
    <property type="match status" value="1"/>
</dbReference>
<dbReference type="InterPro" id="IPR017972">
    <property type="entry name" value="Cyt_P450_CS"/>
</dbReference>
<keyword evidence="4 7" id="KW-0479">Metal-binding</keyword>
<dbReference type="Gene3D" id="1.10.630.10">
    <property type="entry name" value="Cytochrome P450"/>
    <property type="match status" value="1"/>
</dbReference>
<dbReference type="InterPro" id="IPR002403">
    <property type="entry name" value="Cyt_P450_E_grp-IV"/>
</dbReference>
<keyword evidence="3 7" id="KW-0349">Heme</keyword>
<dbReference type="Pfam" id="PF00067">
    <property type="entry name" value="p450"/>
    <property type="match status" value="1"/>
</dbReference>
<accession>A0AAX6MP72</accession>
<gene>
    <name evidence="10" type="ORF">Daesc_003934</name>
</gene>
<comment type="caution">
    <text evidence="10">The sequence shown here is derived from an EMBL/GenBank/DDBJ whole genome shotgun (WGS) entry which is preliminary data.</text>
</comment>
<dbReference type="GO" id="GO:0020037">
    <property type="term" value="F:heme binding"/>
    <property type="evidence" value="ECO:0007669"/>
    <property type="project" value="InterPro"/>
</dbReference>
<proteinExistence type="inferred from homology"/>
<dbReference type="InterPro" id="IPR036396">
    <property type="entry name" value="Cyt_P450_sf"/>
</dbReference>
<dbReference type="InterPro" id="IPR001128">
    <property type="entry name" value="Cyt_P450"/>
</dbReference>
<dbReference type="AlphaFoldDB" id="A0AAX6MP72"/>
<dbReference type="GO" id="GO:0004497">
    <property type="term" value="F:monooxygenase activity"/>
    <property type="evidence" value="ECO:0007669"/>
    <property type="project" value="UniProtKB-KW"/>
</dbReference>
<dbReference type="PANTHER" id="PTHR24304:SF2">
    <property type="entry name" value="24-HYDROXYCHOLESTEROL 7-ALPHA-HYDROXYLASE"/>
    <property type="match status" value="1"/>
</dbReference>